<gene>
    <name evidence="2" type="ORF">SISNIDRAFT_457832</name>
</gene>
<keyword evidence="3" id="KW-1185">Reference proteome</keyword>
<reference evidence="2 3" key="1">
    <citation type="journal article" date="2016" name="Mol. Biol. Evol.">
        <title>Comparative Genomics of Early-Diverging Mushroom-Forming Fungi Provides Insights into the Origins of Lignocellulose Decay Capabilities.</title>
        <authorList>
            <person name="Nagy L.G."/>
            <person name="Riley R."/>
            <person name="Tritt A."/>
            <person name="Adam C."/>
            <person name="Daum C."/>
            <person name="Floudas D."/>
            <person name="Sun H."/>
            <person name="Yadav J.S."/>
            <person name="Pangilinan J."/>
            <person name="Larsson K.H."/>
            <person name="Matsuura K."/>
            <person name="Barry K."/>
            <person name="Labutti K."/>
            <person name="Kuo R."/>
            <person name="Ohm R.A."/>
            <person name="Bhattacharya S.S."/>
            <person name="Shirouzu T."/>
            <person name="Yoshinaga Y."/>
            <person name="Martin F.M."/>
            <person name="Grigoriev I.V."/>
            <person name="Hibbett D.S."/>
        </authorList>
    </citation>
    <scope>NUCLEOTIDE SEQUENCE [LARGE SCALE GENOMIC DNA]</scope>
    <source>
        <strain evidence="2 3">HHB9708</strain>
    </source>
</reference>
<protein>
    <submittedName>
        <fullName evidence="2">Uncharacterized protein</fullName>
    </submittedName>
</protein>
<feature type="compositionally biased region" description="Polar residues" evidence="1">
    <location>
        <begin position="1"/>
        <end position="22"/>
    </location>
</feature>
<feature type="region of interest" description="Disordered" evidence="1">
    <location>
        <begin position="93"/>
        <end position="112"/>
    </location>
</feature>
<dbReference type="InterPro" id="IPR016159">
    <property type="entry name" value="Cullin_repeat-like_dom_sf"/>
</dbReference>
<evidence type="ECO:0000313" key="3">
    <source>
        <dbReference type="Proteomes" id="UP000076722"/>
    </source>
</evidence>
<name>A0A164R6Y9_9AGAM</name>
<proteinExistence type="predicted"/>
<accession>A0A164R6Y9</accession>
<dbReference type="EMBL" id="KV419422">
    <property type="protein sequence ID" value="KZS90304.1"/>
    <property type="molecule type" value="Genomic_DNA"/>
</dbReference>
<evidence type="ECO:0000313" key="2">
    <source>
        <dbReference type="EMBL" id="KZS90304.1"/>
    </source>
</evidence>
<dbReference type="OrthoDB" id="27073at2759"/>
<evidence type="ECO:0000256" key="1">
    <source>
        <dbReference type="SAM" id="MobiDB-lite"/>
    </source>
</evidence>
<dbReference type="SUPFAM" id="SSF74788">
    <property type="entry name" value="Cullin repeat-like"/>
    <property type="match status" value="1"/>
</dbReference>
<dbReference type="Gene3D" id="1.20.1310.10">
    <property type="entry name" value="Cullin Repeats"/>
    <property type="match status" value="1"/>
</dbReference>
<dbReference type="AlphaFoldDB" id="A0A164R6Y9"/>
<feature type="compositionally biased region" description="Pro residues" evidence="1">
    <location>
        <begin position="319"/>
        <end position="329"/>
    </location>
</feature>
<feature type="region of interest" description="Disordered" evidence="1">
    <location>
        <begin position="296"/>
        <end position="331"/>
    </location>
</feature>
<organism evidence="2 3">
    <name type="scientific">Sistotremastrum niveocremeum HHB9708</name>
    <dbReference type="NCBI Taxonomy" id="1314777"/>
    <lineage>
        <taxon>Eukaryota</taxon>
        <taxon>Fungi</taxon>
        <taxon>Dikarya</taxon>
        <taxon>Basidiomycota</taxon>
        <taxon>Agaricomycotina</taxon>
        <taxon>Agaricomycetes</taxon>
        <taxon>Sistotremastrales</taxon>
        <taxon>Sistotremastraceae</taxon>
        <taxon>Sertulicium</taxon>
        <taxon>Sertulicium niveocremeum</taxon>
    </lineage>
</organism>
<sequence length="386" mass="42845">MANAGSSSVEHNGASASSTTPSPMLMAAPMTGSANPAASLHSLWSYMTPALDYILCSPCNISLHDLSFKTPAIDPAYHMGIHTAVYNYYTGTRKHRHDEPPDQSTPDNPNGFPALMGSELYTQLDRYFESVVRDILLGAPLEDSELIPYYVTAYTRYAAGLQAIHRLLNYVNRHYVRREVDDDRGWLRLADLGPLAEEEVISTTKISRNGRSITHLNTLVAAGNQEEARQQVVRRLRGLRMKELKKWGYVEGDGAEKLAQAEQSAEAASTLDRVVPIQSLAYRRWRLDCIEPLLTIPDEGQKPSTSGGRTRGGRRSTKSPPPTKSPPNAIPKGRLARACKMFFETGTLPMDDKLRSVQCIRDSFLVCGVRRDVALLKRLEKYLASP</sequence>
<feature type="region of interest" description="Disordered" evidence="1">
    <location>
        <begin position="1"/>
        <end position="23"/>
    </location>
</feature>
<dbReference type="Proteomes" id="UP000076722">
    <property type="component" value="Unassembled WGS sequence"/>
</dbReference>
<dbReference type="STRING" id="1314777.A0A164R6Y9"/>